<feature type="chain" id="PRO_5020987066" description="Thioredoxin domain-containing protein" evidence="1">
    <location>
        <begin position="20"/>
        <end position="299"/>
    </location>
</feature>
<gene>
    <name evidence="2" type="ORF">EV148_1174</name>
</gene>
<keyword evidence="1" id="KW-0732">Signal</keyword>
<feature type="signal peptide" evidence="1">
    <location>
        <begin position="1"/>
        <end position="19"/>
    </location>
</feature>
<evidence type="ECO:0000313" key="2">
    <source>
        <dbReference type="EMBL" id="TCO34715.1"/>
    </source>
</evidence>
<proteinExistence type="predicted"/>
<accession>A0A4R2HXC6</accession>
<evidence type="ECO:0000256" key="1">
    <source>
        <dbReference type="SAM" id="SignalP"/>
    </source>
</evidence>
<dbReference type="Proteomes" id="UP000294862">
    <property type="component" value="Unassembled WGS sequence"/>
</dbReference>
<evidence type="ECO:0008006" key="4">
    <source>
        <dbReference type="Google" id="ProtNLM"/>
    </source>
</evidence>
<comment type="caution">
    <text evidence="2">The sequence shown here is derived from an EMBL/GenBank/DDBJ whole genome shotgun (WGS) entry which is preliminary data.</text>
</comment>
<dbReference type="AlphaFoldDB" id="A0A4R2HXC6"/>
<name>A0A4R2HXC6_9GAMM</name>
<sequence length="299" mass="33591">MMRIAMAAALLLSAATVDAKGRPDLAKARAELMKISVEDIAPADRDRQLVATLERVQHEVERIGLARLRDADVPRWFDVAVVVAFYTLEPRHVRLVRGAVDEMVRRRMDVASQQAELMKLYVAARMLDDAQAYANVAHDGVMKLPRFDDESIADDAHPTLWYVSADASSVMRYSFPLDQGVRVVVNGHPWCPFSVKAGKGIERNARLAELMARYAVWIVPQHPMPNFGDIAQWNVQHPHLPMRVAYRAGEWRDITNWATPVFHFFVDGRLVDTVAGWPSDAQAERLVQAFRAVGVEGAE</sequence>
<keyword evidence="3" id="KW-1185">Reference proteome</keyword>
<dbReference type="RefSeq" id="WP_132000245.1">
    <property type="nucleotide sequence ID" value="NZ_JACGXM010000021.1"/>
</dbReference>
<evidence type="ECO:0000313" key="3">
    <source>
        <dbReference type="Proteomes" id="UP000294862"/>
    </source>
</evidence>
<dbReference type="EMBL" id="SLWQ01000017">
    <property type="protein sequence ID" value="TCO34715.1"/>
    <property type="molecule type" value="Genomic_DNA"/>
</dbReference>
<dbReference type="OrthoDB" id="6053168at2"/>
<reference evidence="2 3" key="1">
    <citation type="journal article" date="2015" name="Stand. Genomic Sci.">
        <title>Genomic Encyclopedia of Bacterial and Archaeal Type Strains, Phase III: the genomes of soil and plant-associated and newly described type strains.</title>
        <authorList>
            <person name="Whitman W.B."/>
            <person name="Woyke T."/>
            <person name="Klenk H.P."/>
            <person name="Zhou Y."/>
            <person name="Lilburn T.G."/>
            <person name="Beck B.J."/>
            <person name="De Vos P."/>
            <person name="Vandamme P."/>
            <person name="Eisen J.A."/>
            <person name="Garrity G."/>
            <person name="Hugenholtz P."/>
            <person name="Kyrpides N.C."/>
        </authorList>
    </citation>
    <scope>NUCLEOTIDE SEQUENCE [LARGE SCALE GENOMIC DNA]</scope>
    <source>
        <strain evidence="2 3">A3</strain>
    </source>
</reference>
<protein>
    <recommendedName>
        <fullName evidence="4">Thioredoxin domain-containing protein</fullName>
    </recommendedName>
</protein>
<organism evidence="2 3">
    <name type="scientific">Dokdonella fugitiva</name>
    <dbReference type="NCBI Taxonomy" id="328517"/>
    <lineage>
        <taxon>Bacteria</taxon>
        <taxon>Pseudomonadati</taxon>
        <taxon>Pseudomonadota</taxon>
        <taxon>Gammaproteobacteria</taxon>
        <taxon>Lysobacterales</taxon>
        <taxon>Rhodanobacteraceae</taxon>
        <taxon>Dokdonella</taxon>
    </lineage>
</organism>